<dbReference type="Ensembl" id="ENSTGET00000002713.1">
    <property type="protein sequence ID" value="ENSTGEP00000002182.1"/>
    <property type="gene ID" value="ENSTGEG00000001925.1"/>
</dbReference>
<evidence type="ECO:0000256" key="5">
    <source>
        <dbReference type="ARBA" id="ARBA00022737"/>
    </source>
</evidence>
<dbReference type="PANTHER" id="PTHR11818">
    <property type="entry name" value="BETA/GAMMA CRYSTALLIN"/>
    <property type="match status" value="1"/>
</dbReference>
<keyword evidence="5" id="KW-0677">Repeat</keyword>
<dbReference type="GO" id="GO:0002088">
    <property type="term" value="P:lens development in camera-type eye"/>
    <property type="evidence" value="ECO:0007669"/>
    <property type="project" value="TreeGrafter"/>
</dbReference>
<keyword evidence="6" id="KW-0007">Acetylation</keyword>
<evidence type="ECO:0000259" key="10">
    <source>
        <dbReference type="PROSITE" id="PS50915"/>
    </source>
</evidence>
<dbReference type="InterPro" id="IPR001064">
    <property type="entry name" value="Beta/gamma_crystallin"/>
</dbReference>
<keyword evidence="12" id="KW-1185">Reference proteome</keyword>
<evidence type="ECO:0000256" key="6">
    <source>
        <dbReference type="ARBA" id="ARBA00022990"/>
    </source>
</evidence>
<dbReference type="SMART" id="SM00247">
    <property type="entry name" value="XTALbg"/>
    <property type="match status" value="1"/>
</dbReference>
<dbReference type="Gene3D" id="2.60.20.10">
    <property type="entry name" value="Crystallins"/>
    <property type="match status" value="1"/>
</dbReference>
<evidence type="ECO:0000256" key="2">
    <source>
        <dbReference type="ARBA" id="ARBA00009646"/>
    </source>
</evidence>
<comment type="similarity">
    <text evidence="2">Belongs to the beta/gamma-crystallin family.</text>
</comment>
<evidence type="ECO:0000256" key="4">
    <source>
        <dbReference type="ARBA" id="ARBA00022613"/>
    </source>
</evidence>
<evidence type="ECO:0000256" key="9">
    <source>
        <dbReference type="ARBA" id="ARBA00033396"/>
    </source>
</evidence>
<dbReference type="InterPro" id="IPR050252">
    <property type="entry name" value="Beta/Gamma-Crystallin"/>
</dbReference>
<comment type="subunit">
    <text evidence="7">Homo/heterodimer, or complexes of higher-order. The structure of beta-crystallin oligomers seems to be stabilized through interactions between the N-terminal arms.</text>
</comment>
<dbReference type="Proteomes" id="UP000694411">
    <property type="component" value="Chromosome 14"/>
</dbReference>
<dbReference type="PROSITE" id="PS50915">
    <property type="entry name" value="CRYSTALLIN_BETA_GAMMA"/>
    <property type="match status" value="1"/>
</dbReference>
<evidence type="ECO:0000256" key="8">
    <source>
        <dbReference type="ARBA" id="ARBA00031014"/>
    </source>
</evidence>
<organism evidence="11 12">
    <name type="scientific">Theropithecus gelada</name>
    <name type="common">Gelada baboon</name>
    <dbReference type="NCBI Taxonomy" id="9565"/>
    <lineage>
        <taxon>Eukaryota</taxon>
        <taxon>Metazoa</taxon>
        <taxon>Chordata</taxon>
        <taxon>Craniata</taxon>
        <taxon>Vertebrata</taxon>
        <taxon>Euteleostomi</taxon>
        <taxon>Mammalia</taxon>
        <taxon>Eutheria</taxon>
        <taxon>Euarchontoglires</taxon>
        <taxon>Primates</taxon>
        <taxon>Haplorrhini</taxon>
        <taxon>Catarrhini</taxon>
        <taxon>Cercopithecidae</taxon>
        <taxon>Cercopithecinae</taxon>
        <taxon>Theropithecus</taxon>
    </lineage>
</organism>
<evidence type="ECO:0000256" key="7">
    <source>
        <dbReference type="ARBA" id="ARBA00025922"/>
    </source>
</evidence>
<protein>
    <recommendedName>
        <fullName evidence="3">Beta-crystallin B2</fullName>
    </recommendedName>
    <alternativeName>
        <fullName evidence="8">Beta-B2 crystallin</fullName>
    </alternativeName>
    <alternativeName>
        <fullName evidence="9">Beta-crystallin Bp</fullName>
    </alternativeName>
</protein>
<reference evidence="11" key="1">
    <citation type="submission" date="2018-05" db="EMBL/GenBank/DDBJ databases">
        <title>Whole genome of Theropithecus gelada.</title>
        <authorList>
            <person name="Chiou K.L."/>
            <person name="Snyder-Mackler N."/>
        </authorList>
    </citation>
    <scope>NUCLEOTIDE SEQUENCE [LARGE SCALE GENOMIC DNA]</scope>
</reference>
<dbReference type="AlphaFoldDB" id="A0A8D2EAX5"/>
<dbReference type="FunFam" id="2.60.20.10:FF:000005">
    <property type="entry name" value="Crystallin, beta B1"/>
    <property type="match status" value="1"/>
</dbReference>
<comment type="function">
    <text evidence="1">Crystallins are the dominant structural components of the vertebrate eye lens.</text>
</comment>
<evidence type="ECO:0000313" key="12">
    <source>
        <dbReference type="Proteomes" id="UP000694411"/>
    </source>
</evidence>
<dbReference type="GO" id="GO:0005212">
    <property type="term" value="F:structural constituent of eye lens"/>
    <property type="evidence" value="ECO:0007669"/>
    <property type="project" value="UniProtKB-KW"/>
</dbReference>
<accession>A0A8D2EAX5</accession>
<dbReference type="PANTHER" id="PTHR11818:SF11">
    <property type="entry name" value="BETA-CRYSTALLIN B2"/>
    <property type="match status" value="1"/>
</dbReference>
<sequence>MEWRIDSQEHKIVLYENPNFTGKKMEIIDDDVSSFHAHGYQEKVSSMRVQSGTWVGYQYLGYHRLQYLLEKGDYKDSSDFGACHPQVQSVCYIRDMQWYQCWHRPLLQLVLSPSCLLPRTQACCPGTLQTSQRVSKV</sequence>
<dbReference type="InterPro" id="IPR011024">
    <property type="entry name" value="G_crystallin-like"/>
</dbReference>
<evidence type="ECO:0000256" key="1">
    <source>
        <dbReference type="ARBA" id="ARBA00003689"/>
    </source>
</evidence>
<dbReference type="Pfam" id="PF00030">
    <property type="entry name" value="Crystall"/>
    <property type="match status" value="1"/>
</dbReference>
<dbReference type="GO" id="GO:0007601">
    <property type="term" value="P:visual perception"/>
    <property type="evidence" value="ECO:0007669"/>
    <property type="project" value="TreeGrafter"/>
</dbReference>
<proteinExistence type="inferred from homology"/>
<dbReference type="SUPFAM" id="SSF49695">
    <property type="entry name" value="gamma-Crystallin-like"/>
    <property type="match status" value="1"/>
</dbReference>
<keyword evidence="4" id="KW-0273">Eye lens protein</keyword>
<feature type="domain" description="Beta/gamma crystallin 'Greek key'" evidence="10">
    <location>
        <begin position="10"/>
        <end position="51"/>
    </location>
</feature>
<name>A0A8D2EAX5_THEGE</name>
<reference evidence="11" key="2">
    <citation type="submission" date="2025-08" db="UniProtKB">
        <authorList>
            <consortium name="Ensembl"/>
        </authorList>
    </citation>
    <scope>IDENTIFICATION</scope>
</reference>
<evidence type="ECO:0000256" key="3">
    <source>
        <dbReference type="ARBA" id="ARBA00019517"/>
    </source>
</evidence>
<reference evidence="11" key="3">
    <citation type="submission" date="2025-09" db="UniProtKB">
        <authorList>
            <consortium name="Ensembl"/>
        </authorList>
    </citation>
    <scope>IDENTIFICATION</scope>
</reference>
<evidence type="ECO:0000313" key="11">
    <source>
        <dbReference type="Ensembl" id="ENSTGEP00000002182.1"/>
    </source>
</evidence>